<dbReference type="EMBL" id="SJPH01000001">
    <property type="protein sequence ID" value="TWT48661.1"/>
    <property type="molecule type" value="Genomic_DNA"/>
</dbReference>
<protein>
    <recommendedName>
        <fullName evidence="3">Bacteriophage N4 adsorption protein B</fullName>
    </recommendedName>
</protein>
<proteinExistence type="predicted"/>
<evidence type="ECO:0008006" key="3">
    <source>
        <dbReference type="Google" id="ProtNLM"/>
    </source>
</evidence>
<dbReference type="RefSeq" id="WP_146570904.1">
    <property type="nucleotide sequence ID" value="NZ_SJPH01000001.1"/>
</dbReference>
<comment type="caution">
    <text evidence="1">The sequence shown here is derived from an EMBL/GenBank/DDBJ whole genome shotgun (WGS) entry which is preliminary data.</text>
</comment>
<accession>A0A5C5WEZ9</accession>
<dbReference type="AlphaFoldDB" id="A0A5C5WEZ9"/>
<dbReference type="OrthoDB" id="276816at2"/>
<dbReference type="Proteomes" id="UP000318995">
    <property type="component" value="Unassembled WGS sequence"/>
</dbReference>
<sequence>MKPEIELLQSGAITPEQYIAAARRQEQETIPLGQLAIEEGHLSAREVFEILHTQRQESHQRFGDIAVRLGYLERSQVAMLLLRQLEQRRSMIDLLVEMGVVLSNQPFEIEGLPEQAYAAEPIEARPRALVGVGV</sequence>
<evidence type="ECO:0000313" key="2">
    <source>
        <dbReference type="Proteomes" id="UP000318995"/>
    </source>
</evidence>
<dbReference type="InterPro" id="IPR037257">
    <property type="entry name" value="T2SS_E_N_sf"/>
</dbReference>
<evidence type="ECO:0000313" key="1">
    <source>
        <dbReference type="EMBL" id="TWT48661.1"/>
    </source>
</evidence>
<gene>
    <name evidence="1" type="ORF">Pla111_04360</name>
</gene>
<organism evidence="1 2">
    <name type="scientific">Botrimarina hoheduenensis</name>
    <dbReference type="NCBI Taxonomy" id="2528000"/>
    <lineage>
        <taxon>Bacteria</taxon>
        <taxon>Pseudomonadati</taxon>
        <taxon>Planctomycetota</taxon>
        <taxon>Planctomycetia</taxon>
        <taxon>Pirellulales</taxon>
        <taxon>Lacipirellulaceae</taxon>
        <taxon>Botrimarina</taxon>
    </lineage>
</organism>
<name>A0A5C5WEZ9_9BACT</name>
<reference evidence="1 2" key="1">
    <citation type="submission" date="2019-02" db="EMBL/GenBank/DDBJ databases">
        <title>Deep-cultivation of Planctomycetes and their phenomic and genomic characterization uncovers novel biology.</title>
        <authorList>
            <person name="Wiegand S."/>
            <person name="Jogler M."/>
            <person name="Boedeker C."/>
            <person name="Pinto D."/>
            <person name="Vollmers J."/>
            <person name="Rivas-Marin E."/>
            <person name="Kohn T."/>
            <person name="Peeters S.H."/>
            <person name="Heuer A."/>
            <person name="Rast P."/>
            <person name="Oberbeckmann S."/>
            <person name="Bunk B."/>
            <person name="Jeske O."/>
            <person name="Meyerdierks A."/>
            <person name="Storesund J.E."/>
            <person name="Kallscheuer N."/>
            <person name="Luecker S."/>
            <person name="Lage O.M."/>
            <person name="Pohl T."/>
            <person name="Merkel B.J."/>
            <person name="Hornburger P."/>
            <person name="Mueller R.-W."/>
            <person name="Bruemmer F."/>
            <person name="Labrenz M."/>
            <person name="Spormann A.M."/>
            <person name="Op Den Camp H."/>
            <person name="Overmann J."/>
            <person name="Amann R."/>
            <person name="Jetten M.S.M."/>
            <person name="Mascher T."/>
            <person name="Medema M.H."/>
            <person name="Devos D.P."/>
            <person name="Kaster A.-K."/>
            <person name="Ovreas L."/>
            <person name="Rohde M."/>
            <person name="Galperin M.Y."/>
            <person name="Jogler C."/>
        </authorList>
    </citation>
    <scope>NUCLEOTIDE SEQUENCE [LARGE SCALE GENOMIC DNA]</scope>
    <source>
        <strain evidence="1 2">Pla111</strain>
    </source>
</reference>
<dbReference type="SUPFAM" id="SSF160246">
    <property type="entry name" value="EspE N-terminal domain-like"/>
    <property type="match status" value="1"/>
</dbReference>
<keyword evidence="2" id="KW-1185">Reference proteome</keyword>